<evidence type="ECO:0000256" key="2">
    <source>
        <dbReference type="ARBA" id="ARBA00022801"/>
    </source>
</evidence>
<organism evidence="5 6">
    <name type="scientific">Robertmurraya siralis</name>
    <dbReference type="NCBI Taxonomy" id="77777"/>
    <lineage>
        <taxon>Bacteria</taxon>
        <taxon>Bacillati</taxon>
        <taxon>Bacillota</taxon>
        <taxon>Bacilli</taxon>
        <taxon>Bacillales</taxon>
        <taxon>Bacillaceae</taxon>
        <taxon>Robertmurraya</taxon>
    </lineage>
</organism>
<evidence type="ECO:0000259" key="4">
    <source>
        <dbReference type="PROSITE" id="PS50172"/>
    </source>
</evidence>
<dbReference type="PANTHER" id="PTHR30231">
    <property type="entry name" value="DNA POLYMERASE III SUBUNIT EPSILON"/>
    <property type="match status" value="1"/>
</dbReference>
<dbReference type="SUPFAM" id="SSF53098">
    <property type="entry name" value="Ribonuclease H-like"/>
    <property type="match status" value="1"/>
</dbReference>
<dbReference type="AlphaFoldDB" id="A0A920BTZ3"/>
<sequence>MIIRDFVAFDFETANRNRHSICSVGMVFVKNGKIEDSLYQLINPEEEFDDFNISIHGINKEDVKEAPTFDYFYNSIKNRIENKMMVAHNLSFDGYALRDNLIRYEIKSAYHQFLCTYQLSRRIIPGLPSYQLNSLCNRLGIELTNHHHALDDAKACAYVMLKLTTDFQITNLEELYGKTKIRPGEIVQSNYRSSFVDKYPERVDFKKIKIATDTDPNHPFFGKNMVFTGKLKFLSRKKAAELLAARGGIPQNNITSTTNYILLGDFKEAMIKGNKSSKLKRAESMIREGKNLKIISEEDFMRML</sequence>
<dbReference type="Proteomes" id="UP000682111">
    <property type="component" value="Unassembled WGS sequence"/>
</dbReference>
<dbReference type="FunFam" id="3.30.420.10:FF:000045">
    <property type="entry name" value="3'-5' exonuclease DinG"/>
    <property type="match status" value="1"/>
</dbReference>
<feature type="domain" description="BRCT" evidence="4">
    <location>
        <begin position="215"/>
        <end position="304"/>
    </location>
</feature>
<keyword evidence="3" id="KW-0269">Exonuclease</keyword>
<evidence type="ECO:0000313" key="5">
    <source>
        <dbReference type="EMBL" id="GIN62690.1"/>
    </source>
</evidence>
<dbReference type="Gene3D" id="3.40.50.10190">
    <property type="entry name" value="BRCT domain"/>
    <property type="match status" value="1"/>
</dbReference>
<dbReference type="PROSITE" id="PS50172">
    <property type="entry name" value="BRCT"/>
    <property type="match status" value="1"/>
</dbReference>
<name>A0A920BTZ3_9BACI</name>
<dbReference type="GO" id="GO:0008408">
    <property type="term" value="F:3'-5' exonuclease activity"/>
    <property type="evidence" value="ECO:0007669"/>
    <property type="project" value="TreeGrafter"/>
</dbReference>
<protein>
    <submittedName>
        <fullName evidence="5">DNA polymerase III subunit epsilon</fullName>
    </submittedName>
</protein>
<dbReference type="InterPro" id="IPR012337">
    <property type="entry name" value="RNaseH-like_sf"/>
</dbReference>
<dbReference type="InterPro" id="IPR036420">
    <property type="entry name" value="BRCT_dom_sf"/>
</dbReference>
<dbReference type="InterPro" id="IPR013520">
    <property type="entry name" value="Ribonucl_H"/>
</dbReference>
<dbReference type="GO" id="GO:0003676">
    <property type="term" value="F:nucleic acid binding"/>
    <property type="evidence" value="ECO:0007669"/>
    <property type="project" value="InterPro"/>
</dbReference>
<evidence type="ECO:0000256" key="3">
    <source>
        <dbReference type="ARBA" id="ARBA00022839"/>
    </source>
</evidence>
<accession>A0A920BTZ3</accession>
<evidence type="ECO:0000313" key="6">
    <source>
        <dbReference type="Proteomes" id="UP000682111"/>
    </source>
</evidence>
<dbReference type="SUPFAM" id="SSF52113">
    <property type="entry name" value="BRCT domain"/>
    <property type="match status" value="1"/>
</dbReference>
<dbReference type="SMART" id="SM00479">
    <property type="entry name" value="EXOIII"/>
    <property type="match status" value="1"/>
</dbReference>
<dbReference type="InterPro" id="IPR036397">
    <property type="entry name" value="RNaseH_sf"/>
</dbReference>
<dbReference type="CDD" id="cd17748">
    <property type="entry name" value="BRCT_DNA_ligase_like"/>
    <property type="match status" value="1"/>
</dbReference>
<keyword evidence="1" id="KW-0540">Nuclease</keyword>
<evidence type="ECO:0000256" key="1">
    <source>
        <dbReference type="ARBA" id="ARBA00022722"/>
    </source>
</evidence>
<dbReference type="CDD" id="cd06130">
    <property type="entry name" value="DNA_pol_III_epsilon_like"/>
    <property type="match status" value="1"/>
</dbReference>
<keyword evidence="6" id="KW-1185">Reference proteome</keyword>
<keyword evidence="2" id="KW-0378">Hydrolase</keyword>
<dbReference type="InterPro" id="IPR001357">
    <property type="entry name" value="BRCT_dom"/>
</dbReference>
<dbReference type="RefSeq" id="WP_235879512.1">
    <property type="nucleotide sequence ID" value="NZ_BORC01000004.1"/>
</dbReference>
<dbReference type="PANTHER" id="PTHR30231:SF42">
    <property type="entry name" value="EXONUCLEASE"/>
    <property type="match status" value="1"/>
</dbReference>
<proteinExistence type="predicted"/>
<dbReference type="Pfam" id="PF00929">
    <property type="entry name" value="RNase_T"/>
    <property type="match status" value="1"/>
</dbReference>
<dbReference type="EMBL" id="BORC01000004">
    <property type="protein sequence ID" value="GIN62690.1"/>
    <property type="molecule type" value="Genomic_DNA"/>
</dbReference>
<dbReference type="Gene3D" id="3.30.420.10">
    <property type="entry name" value="Ribonuclease H-like superfamily/Ribonuclease H"/>
    <property type="match status" value="1"/>
</dbReference>
<dbReference type="GO" id="GO:0005829">
    <property type="term" value="C:cytosol"/>
    <property type="evidence" value="ECO:0007669"/>
    <property type="project" value="TreeGrafter"/>
</dbReference>
<gene>
    <name evidence="5" type="ORF">J27TS8_26830</name>
</gene>
<comment type="caution">
    <text evidence="5">The sequence shown here is derived from an EMBL/GenBank/DDBJ whole genome shotgun (WGS) entry which is preliminary data.</text>
</comment>
<reference evidence="5" key="1">
    <citation type="submission" date="2021-03" db="EMBL/GenBank/DDBJ databases">
        <title>Antimicrobial resistance genes in bacteria isolated from Japanese honey, and their potential for conferring macrolide and lincosamide resistance in the American foulbrood pathogen Paenibacillus larvae.</title>
        <authorList>
            <person name="Okamoto M."/>
            <person name="Kumagai M."/>
            <person name="Kanamori H."/>
            <person name="Takamatsu D."/>
        </authorList>
    </citation>
    <scope>NUCLEOTIDE SEQUENCE</scope>
    <source>
        <strain evidence="5">J27TS8</strain>
    </source>
</reference>